<protein>
    <submittedName>
        <fullName evidence="2">Uncharacterized protein</fullName>
    </submittedName>
</protein>
<keyword evidence="3" id="KW-1185">Reference proteome</keyword>
<sequence length="97" mass="10620">MKTQQELPDSAVLAVIIVLILGTLGYFIYGQWQRISQVQHSANGVSAQQVADKMAKEREDFRAVSEGQKKLEDLDKERAAASQVKAGNFEAAAADLK</sequence>
<dbReference type="KEGG" id="nci:NCTC10296_02417"/>
<keyword evidence="1" id="KW-0812">Transmembrane</keyword>
<dbReference type="EMBL" id="LR134313">
    <property type="protein sequence ID" value="VEF03625.1"/>
    <property type="molecule type" value="Genomic_DNA"/>
</dbReference>
<name>A0A448DBJ8_9NEIS</name>
<feature type="transmembrane region" description="Helical" evidence="1">
    <location>
        <begin position="12"/>
        <end position="29"/>
    </location>
</feature>
<accession>A0A448DBJ8</accession>
<reference evidence="2 3" key="1">
    <citation type="submission" date="2018-12" db="EMBL/GenBank/DDBJ databases">
        <authorList>
            <consortium name="Pathogen Informatics"/>
        </authorList>
    </citation>
    <scope>NUCLEOTIDE SEQUENCE [LARGE SCALE GENOMIC DNA]</scope>
    <source>
        <strain evidence="2 3">NCTC10296</strain>
    </source>
</reference>
<organism evidence="2 3">
    <name type="scientific">Neisseria canis</name>
    <dbReference type="NCBI Taxonomy" id="493"/>
    <lineage>
        <taxon>Bacteria</taxon>
        <taxon>Pseudomonadati</taxon>
        <taxon>Pseudomonadota</taxon>
        <taxon>Betaproteobacteria</taxon>
        <taxon>Neisseriales</taxon>
        <taxon>Neisseriaceae</taxon>
        <taxon>Neisseria</taxon>
    </lineage>
</organism>
<evidence type="ECO:0000313" key="3">
    <source>
        <dbReference type="Proteomes" id="UP000279284"/>
    </source>
</evidence>
<evidence type="ECO:0000256" key="1">
    <source>
        <dbReference type="SAM" id="Phobius"/>
    </source>
</evidence>
<evidence type="ECO:0000313" key="2">
    <source>
        <dbReference type="EMBL" id="VEF03625.1"/>
    </source>
</evidence>
<dbReference type="RefSeq" id="WP_085416565.1">
    <property type="nucleotide sequence ID" value="NZ_LR134313.1"/>
</dbReference>
<proteinExistence type="predicted"/>
<dbReference type="AlphaFoldDB" id="A0A448DBJ8"/>
<keyword evidence="1" id="KW-0472">Membrane</keyword>
<keyword evidence="1" id="KW-1133">Transmembrane helix</keyword>
<gene>
    <name evidence="2" type="ORF">NCTC10296_02417</name>
</gene>
<dbReference type="Proteomes" id="UP000279284">
    <property type="component" value="Chromosome"/>
</dbReference>